<accession>A0A931N668</accession>
<name>A0A931N668_9NOCA</name>
<comment type="caution">
    <text evidence="1">The sequence shown here is derived from an EMBL/GenBank/DDBJ whole genome shotgun (WGS) entry which is preliminary data.</text>
</comment>
<protein>
    <submittedName>
        <fullName evidence="1">Uncharacterized protein</fullName>
    </submittedName>
</protein>
<organism evidence="1 2">
    <name type="scientific">Nocardia bovistercoris</name>
    <dbReference type="NCBI Taxonomy" id="2785916"/>
    <lineage>
        <taxon>Bacteria</taxon>
        <taxon>Bacillati</taxon>
        <taxon>Actinomycetota</taxon>
        <taxon>Actinomycetes</taxon>
        <taxon>Mycobacteriales</taxon>
        <taxon>Nocardiaceae</taxon>
        <taxon>Nocardia</taxon>
    </lineage>
</organism>
<dbReference type="Proteomes" id="UP000655751">
    <property type="component" value="Unassembled WGS sequence"/>
</dbReference>
<dbReference type="AlphaFoldDB" id="A0A931N668"/>
<dbReference type="RefSeq" id="WP_196151686.1">
    <property type="nucleotide sequence ID" value="NZ_JADMLG010000010.1"/>
</dbReference>
<proteinExistence type="predicted"/>
<gene>
    <name evidence="1" type="ORF">IT779_24215</name>
</gene>
<evidence type="ECO:0000313" key="1">
    <source>
        <dbReference type="EMBL" id="MBH0779378.1"/>
    </source>
</evidence>
<dbReference type="EMBL" id="JADMLG010000010">
    <property type="protein sequence ID" value="MBH0779378.1"/>
    <property type="molecule type" value="Genomic_DNA"/>
</dbReference>
<keyword evidence="2" id="KW-1185">Reference proteome</keyword>
<evidence type="ECO:0000313" key="2">
    <source>
        <dbReference type="Proteomes" id="UP000655751"/>
    </source>
</evidence>
<reference evidence="1" key="1">
    <citation type="submission" date="2020-11" db="EMBL/GenBank/DDBJ databases">
        <title>Nocardia NEAU-351.nov., a novel actinomycete isolated from the cow dung.</title>
        <authorList>
            <person name="Zhang X."/>
        </authorList>
    </citation>
    <scope>NUCLEOTIDE SEQUENCE</scope>
    <source>
        <strain evidence="1">NEAU-351</strain>
    </source>
</reference>
<sequence length="62" mass="6716">MVLFEVDLLEKRLVEQATDGVTRFQVARMAVAGVVERGAQVVLSDLDAEQAGLQANFDPGQL</sequence>